<dbReference type="Gene3D" id="3.40.960.10">
    <property type="entry name" value="VSR Endonuclease"/>
    <property type="match status" value="1"/>
</dbReference>
<keyword evidence="2" id="KW-0255">Endonuclease</keyword>
<dbReference type="CDD" id="cd01038">
    <property type="entry name" value="Endonuclease_DUF559"/>
    <property type="match status" value="1"/>
</dbReference>
<evidence type="ECO:0000259" key="1">
    <source>
        <dbReference type="Pfam" id="PF04480"/>
    </source>
</evidence>
<dbReference type="InterPro" id="IPR047216">
    <property type="entry name" value="Endonuclease_DUF559_bact"/>
</dbReference>
<dbReference type="InterPro" id="IPR007569">
    <property type="entry name" value="DUF559"/>
</dbReference>
<accession>A0A7W6A512</accession>
<feature type="domain" description="DUF559" evidence="1">
    <location>
        <begin position="15"/>
        <end position="117"/>
    </location>
</feature>
<protein>
    <submittedName>
        <fullName evidence="2">Very-short-patch-repair endonuclease</fullName>
    </submittedName>
</protein>
<keyword evidence="2" id="KW-0540">Nuclease</keyword>
<keyword evidence="2" id="KW-0378">Hydrolase</keyword>
<reference evidence="2 3" key="1">
    <citation type="submission" date="2020-08" db="EMBL/GenBank/DDBJ databases">
        <title>Genomic Encyclopedia of Type Strains, Phase IV (KMG-IV): sequencing the most valuable type-strain genomes for metagenomic binning, comparative biology and taxonomic classification.</title>
        <authorList>
            <person name="Goeker M."/>
        </authorList>
    </citation>
    <scope>NUCLEOTIDE SEQUENCE [LARGE SCALE GENOMIC DNA]</scope>
    <source>
        <strain evidence="2 3">DSM 14878</strain>
    </source>
</reference>
<evidence type="ECO:0000313" key="2">
    <source>
        <dbReference type="EMBL" id="MBB3873451.1"/>
    </source>
</evidence>
<dbReference type="AlphaFoldDB" id="A0A7W6A512"/>
<dbReference type="Pfam" id="PF04480">
    <property type="entry name" value="DUF559"/>
    <property type="match status" value="1"/>
</dbReference>
<proteinExistence type="predicted"/>
<name>A0A7W6A512_9CAUL</name>
<dbReference type="PANTHER" id="PTHR38590">
    <property type="entry name" value="BLL0828 PROTEIN"/>
    <property type="match status" value="1"/>
</dbReference>
<dbReference type="PANTHER" id="PTHR38590:SF1">
    <property type="entry name" value="BLL0828 PROTEIN"/>
    <property type="match status" value="1"/>
</dbReference>
<dbReference type="GO" id="GO:0004519">
    <property type="term" value="F:endonuclease activity"/>
    <property type="evidence" value="ECO:0007669"/>
    <property type="project" value="UniProtKB-KW"/>
</dbReference>
<sequence>MASVSHNLDMDDWLQSRAKQMRREPVHYERRLWGLLRDRRLAGLKFRRQMVIGRYIVDFVCLRHRLIVEADGPQHDDRIEDAERDAWLREQGFRVLRFANGMIGNQREEVLSAIVAATEEGLTRD</sequence>
<gene>
    <name evidence="2" type="ORF">GGR11_003013</name>
</gene>
<evidence type="ECO:0000313" key="3">
    <source>
        <dbReference type="Proteomes" id="UP000532936"/>
    </source>
</evidence>
<dbReference type="Proteomes" id="UP000532936">
    <property type="component" value="Unassembled WGS sequence"/>
</dbReference>
<comment type="caution">
    <text evidence="2">The sequence shown here is derived from an EMBL/GenBank/DDBJ whole genome shotgun (WGS) entry which is preliminary data.</text>
</comment>
<dbReference type="EMBL" id="JACIDA010000003">
    <property type="protein sequence ID" value="MBB3873451.1"/>
    <property type="molecule type" value="Genomic_DNA"/>
</dbReference>
<dbReference type="SUPFAM" id="SSF52980">
    <property type="entry name" value="Restriction endonuclease-like"/>
    <property type="match status" value="1"/>
</dbReference>
<dbReference type="InterPro" id="IPR011335">
    <property type="entry name" value="Restrct_endonuc-II-like"/>
</dbReference>
<organism evidence="2 3">
    <name type="scientific">Brevundimonas mediterranea</name>
    <dbReference type="NCBI Taxonomy" id="74329"/>
    <lineage>
        <taxon>Bacteria</taxon>
        <taxon>Pseudomonadati</taxon>
        <taxon>Pseudomonadota</taxon>
        <taxon>Alphaproteobacteria</taxon>
        <taxon>Caulobacterales</taxon>
        <taxon>Caulobacteraceae</taxon>
        <taxon>Brevundimonas</taxon>
    </lineage>
</organism>